<evidence type="ECO:0000313" key="2">
    <source>
        <dbReference type="Proteomes" id="UP000008782"/>
    </source>
</evidence>
<name>E3QUL1_COLGM</name>
<keyword evidence="2" id="KW-1185">Reference proteome</keyword>
<dbReference type="EMBL" id="GG697381">
    <property type="protein sequence ID" value="EFQ34549.1"/>
    <property type="molecule type" value="Genomic_DNA"/>
</dbReference>
<proteinExistence type="predicted"/>
<accession>E3QUL1</accession>
<reference evidence="2" key="1">
    <citation type="journal article" date="2012" name="Nat. Genet.">
        <title>Lifestyle transitions in plant pathogenic Colletotrichum fungi deciphered by genome and transcriptome analyses.</title>
        <authorList>
            <person name="O'Connell R.J."/>
            <person name="Thon M.R."/>
            <person name="Hacquard S."/>
            <person name="Amyotte S.G."/>
            <person name="Kleemann J."/>
            <person name="Torres M.F."/>
            <person name="Damm U."/>
            <person name="Buiate E.A."/>
            <person name="Epstein L."/>
            <person name="Alkan N."/>
            <person name="Altmueller J."/>
            <person name="Alvarado-Balderrama L."/>
            <person name="Bauser C.A."/>
            <person name="Becker C."/>
            <person name="Birren B.W."/>
            <person name="Chen Z."/>
            <person name="Choi J."/>
            <person name="Crouch J.A."/>
            <person name="Duvick J.P."/>
            <person name="Farman M.A."/>
            <person name="Gan P."/>
            <person name="Heiman D."/>
            <person name="Henrissat B."/>
            <person name="Howard R.J."/>
            <person name="Kabbage M."/>
            <person name="Koch C."/>
            <person name="Kracher B."/>
            <person name="Kubo Y."/>
            <person name="Law A.D."/>
            <person name="Lebrun M.-H."/>
            <person name="Lee Y.-H."/>
            <person name="Miyara I."/>
            <person name="Moore N."/>
            <person name="Neumann U."/>
            <person name="Nordstroem K."/>
            <person name="Panaccione D.G."/>
            <person name="Panstruga R."/>
            <person name="Place M."/>
            <person name="Proctor R.H."/>
            <person name="Prusky D."/>
            <person name="Rech G."/>
            <person name="Reinhardt R."/>
            <person name="Rollins J.A."/>
            <person name="Rounsley S."/>
            <person name="Schardl C.L."/>
            <person name="Schwartz D.C."/>
            <person name="Shenoy N."/>
            <person name="Shirasu K."/>
            <person name="Sikhakolli U.R."/>
            <person name="Stueber K."/>
            <person name="Sukno S.A."/>
            <person name="Sweigard J.A."/>
            <person name="Takano Y."/>
            <person name="Takahara H."/>
            <person name="Trail F."/>
            <person name="van der Does H.C."/>
            <person name="Voll L.M."/>
            <person name="Will I."/>
            <person name="Young S."/>
            <person name="Zeng Q."/>
            <person name="Zhang J."/>
            <person name="Zhou S."/>
            <person name="Dickman M.B."/>
            <person name="Schulze-Lefert P."/>
            <person name="Ver Loren van Themaat E."/>
            <person name="Ma L.-J."/>
            <person name="Vaillancourt L.J."/>
        </authorList>
    </citation>
    <scope>NUCLEOTIDE SEQUENCE [LARGE SCALE GENOMIC DNA]</scope>
    <source>
        <strain evidence="2">M1.001 / M2 / FGSC 10212</strain>
    </source>
</reference>
<dbReference type="VEuPathDB" id="FungiDB:GLRG_09693"/>
<dbReference type="HOGENOM" id="CLU_2145682_0_0_1"/>
<dbReference type="RefSeq" id="XP_008098569.1">
    <property type="nucleotide sequence ID" value="XM_008100378.1"/>
</dbReference>
<evidence type="ECO:0000313" key="1">
    <source>
        <dbReference type="EMBL" id="EFQ34549.1"/>
    </source>
</evidence>
<dbReference type="AlphaFoldDB" id="E3QUL1"/>
<protein>
    <submittedName>
        <fullName evidence="1">Uncharacterized protein</fullName>
    </submittedName>
</protein>
<sequence length="112" mass="13052">MSWLNVQKTICRPHSWEIRNGLHLSGLFGTWRGEMIITYSPIEKKRILSALGIWKDIDRYEAIRPRQMATRQFHLQLLRGDSPSLAIRSAVVFGIGMKCSVSLFYRGRRFTK</sequence>
<dbReference type="Proteomes" id="UP000008782">
    <property type="component" value="Unassembled WGS sequence"/>
</dbReference>
<gene>
    <name evidence="1" type="ORF">GLRG_09693</name>
</gene>
<dbReference type="GeneID" id="24415058"/>
<organism evidence="2">
    <name type="scientific">Colletotrichum graminicola (strain M1.001 / M2 / FGSC 10212)</name>
    <name type="common">Maize anthracnose fungus</name>
    <name type="synonym">Glomerella graminicola</name>
    <dbReference type="NCBI Taxonomy" id="645133"/>
    <lineage>
        <taxon>Eukaryota</taxon>
        <taxon>Fungi</taxon>
        <taxon>Dikarya</taxon>
        <taxon>Ascomycota</taxon>
        <taxon>Pezizomycotina</taxon>
        <taxon>Sordariomycetes</taxon>
        <taxon>Hypocreomycetidae</taxon>
        <taxon>Glomerellales</taxon>
        <taxon>Glomerellaceae</taxon>
        <taxon>Colletotrichum</taxon>
        <taxon>Colletotrichum graminicola species complex</taxon>
    </lineage>
</organism>